<accession>A0A8J3Z074</accession>
<protein>
    <submittedName>
        <fullName evidence="2">Uncharacterized protein</fullName>
    </submittedName>
</protein>
<feature type="region of interest" description="Disordered" evidence="1">
    <location>
        <begin position="263"/>
        <end position="308"/>
    </location>
</feature>
<gene>
    <name evidence="2" type="ORF">Vau01_025220</name>
</gene>
<sequence>MAGRSPNPVSQTLSGEDNSRRAVERRLPGRARPAHDVLREYNEFNAKRRQRIPSILWIFVAPDPDGCYRWRVQLDCDCVTEVLTGGDDPPPSDHHWLDPVHQQRLPTGQLSCKHDDSPPAPYRQITERSDRREVSFPADPIEPPDWTDADTWAVVRRDKPHSKAFWTVALACGHVTEVPTDLTWKPTDGPRRVGPERQRKMTTEFEAFWATQPDGQSKQEQEHTRRMLADGWPMPRPEQLCYRCPDARLIVAYQRVGWLVPRKTLSTPPKQPSRAALQRRLERTQAEADRLRQQLAQLDTDKHANAAG</sequence>
<dbReference type="AlphaFoldDB" id="A0A8J3Z074"/>
<proteinExistence type="predicted"/>
<feature type="compositionally biased region" description="Basic and acidic residues" evidence="1">
    <location>
        <begin position="17"/>
        <end position="29"/>
    </location>
</feature>
<keyword evidence="3" id="KW-1185">Reference proteome</keyword>
<feature type="compositionally biased region" description="Basic and acidic residues" evidence="1">
    <location>
        <begin position="125"/>
        <end position="134"/>
    </location>
</feature>
<dbReference type="RefSeq" id="WP_203991169.1">
    <property type="nucleotide sequence ID" value="NZ_BOPG01000013.1"/>
</dbReference>
<dbReference type="EMBL" id="BOPG01000013">
    <property type="protein sequence ID" value="GIJ55006.1"/>
    <property type="molecule type" value="Genomic_DNA"/>
</dbReference>
<feature type="compositionally biased region" description="Basic and acidic residues" evidence="1">
    <location>
        <begin position="299"/>
        <end position="308"/>
    </location>
</feature>
<feature type="compositionally biased region" description="Polar residues" evidence="1">
    <location>
        <begin position="7"/>
        <end position="16"/>
    </location>
</feature>
<feature type="region of interest" description="Disordered" evidence="1">
    <location>
        <begin position="107"/>
        <end position="143"/>
    </location>
</feature>
<reference evidence="2" key="1">
    <citation type="submission" date="2021-01" db="EMBL/GenBank/DDBJ databases">
        <title>Whole genome shotgun sequence of Virgisporangium aurantiacum NBRC 16421.</title>
        <authorList>
            <person name="Komaki H."/>
            <person name="Tamura T."/>
        </authorList>
    </citation>
    <scope>NUCLEOTIDE SEQUENCE</scope>
    <source>
        <strain evidence="2">NBRC 16421</strain>
    </source>
</reference>
<feature type="region of interest" description="Disordered" evidence="1">
    <location>
        <begin position="1"/>
        <end position="29"/>
    </location>
</feature>
<name>A0A8J3Z074_9ACTN</name>
<comment type="caution">
    <text evidence="2">The sequence shown here is derived from an EMBL/GenBank/DDBJ whole genome shotgun (WGS) entry which is preliminary data.</text>
</comment>
<evidence type="ECO:0000313" key="3">
    <source>
        <dbReference type="Proteomes" id="UP000612585"/>
    </source>
</evidence>
<feature type="compositionally biased region" description="Basic and acidic residues" evidence="1">
    <location>
        <begin position="279"/>
        <end position="292"/>
    </location>
</feature>
<evidence type="ECO:0000256" key="1">
    <source>
        <dbReference type="SAM" id="MobiDB-lite"/>
    </source>
</evidence>
<organism evidence="2 3">
    <name type="scientific">Virgisporangium aurantiacum</name>
    <dbReference type="NCBI Taxonomy" id="175570"/>
    <lineage>
        <taxon>Bacteria</taxon>
        <taxon>Bacillati</taxon>
        <taxon>Actinomycetota</taxon>
        <taxon>Actinomycetes</taxon>
        <taxon>Micromonosporales</taxon>
        <taxon>Micromonosporaceae</taxon>
        <taxon>Virgisporangium</taxon>
    </lineage>
</organism>
<evidence type="ECO:0000313" key="2">
    <source>
        <dbReference type="EMBL" id="GIJ55006.1"/>
    </source>
</evidence>
<dbReference type="Proteomes" id="UP000612585">
    <property type="component" value="Unassembled WGS sequence"/>
</dbReference>